<dbReference type="PANTHER" id="PTHR11142">
    <property type="entry name" value="PSEUDOURIDYLATE SYNTHASE"/>
    <property type="match status" value="1"/>
</dbReference>
<evidence type="ECO:0000259" key="6">
    <source>
        <dbReference type="Pfam" id="PF01416"/>
    </source>
</evidence>
<dbReference type="InterPro" id="IPR020097">
    <property type="entry name" value="PsdUridine_synth_TruA_a/b_dom"/>
</dbReference>
<sequence>MSRSSKSLTTSTSVDYGAWSRDDLIKRIRKLEGRESHKGDLRTSNTTTKRKLFDPSKFNTRFIALKFAYMGWNFNGLSFQYEPTPLPTVEEVILKALEKAKLVTGSDPTLCNLSRCGRTDKGVSALSQVISLNVRSNLSDLEQANRSNDDRELPYIAILNALLPPDIRITGVCLRPPQGFDARFSCLYRHYKYIFVGEGLDINAMAQAAGYFEGEHDFRNFCKIDGSKQITNYRRVIHSSKILPLKDGLFAFDLQGSAFLWHQVRCMVAILFLVGQKHEKPCIVHDLMDIEKYPSRPLYDMAHDIPLVLYDCVFPEMEWLSQASHFGTQQERKAEKEFKKFKGFVQSYQVKSQLVAMMGEAFITRDGPESQEFTNLGDGVGRAFKTYTPINQRPLGESAEQHNAKFLEKKKRKISNSTVT</sequence>
<dbReference type="STRING" id="45357.A0A2V1AWY9"/>
<dbReference type="EMBL" id="PKFO01000008">
    <property type="protein sequence ID" value="PVH22597.1"/>
    <property type="molecule type" value="Genomic_DNA"/>
</dbReference>
<keyword evidence="3" id="KW-0819">tRNA processing</keyword>
<dbReference type="InterPro" id="IPR020094">
    <property type="entry name" value="TruA/RsuA/RluB/E/F_N"/>
</dbReference>
<dbReference type="GO" id="GO:1990481">
    <property type="term" value="P:mRNA pseudouridine synthesis"/>
    <property type="evidence" value="ECO:0007669"/>
    <property type="project" value="TreeGrafter"/>
</dbReference>
<dbReference type="AlphaFoldDB" id="A0A2V1AWY9"/>
<name>A0A2V1AWY9_9ASCO</name>
<dbReference type="GO" id="GO:0009982">
    <property type="term" value="F:pseudouridine synthase activity"/>
    <property type="evidence" value="ECO:0007669"/>
    <property type="project" value="InterPro"/>
</dbReference>
<dbReference type="Pfam" id="PF01416">
    <property type="entry name" value="PseudoU_synth_1"/>
    <property type="match status" value="1"/>
</dbReference>
<dbReference type="InterPro" id="IPR041707">
    <property type="entry name" value="Pus3-like"/>
</dbReference>
<evidence type="ECO:0000256" key="1">
    <source>
        <dbReference type="ARBA" id="ARBA00004123"/>
    </source>
</evidence>
<comment type="caution">
    <text evidence="7">The sequence shown here is derived from an EMBL/GenBank/DDBJ whole genome shotgun (WGS) entry which is preliminary data.</text>
</comment>
<feature type="domain" description="Pseudouridine synthase I TruA alpha/beta" evidence="6">
    <location>
        <begin position="208"/>
        <end position="315"/>
    </location>
</feature>
<dbReference type="HAMAP" id="MF_00171">
    <property type="entry name" value="TruA"/>
    <property type="match status" value="1"/>
</dbReference>
<dbReference type="SUPFAM" id="SSF55120">
    <property type="entry name" value="Pseudouridine synthase"/>
    <property type="match status" value="1"/>
</dbReference>
<gene>
    <name evidence="7" type="ORF">CXQ85_005169</name>
</gene>
<dbReference type="PANTHER" id="PTHR11142:SF5">
    <property type="entry name" value="TRNA PSEUDOURIDINE(38_39) SYNTHASE"/>
    <property type="match status" value="1"/>
</dbReference>
<dbReference type="GO" id="GO:0005634">
    <property type="term" value="C:nucleus"/>
    <property type="evidence" value="ECO:0007669"/>
    <property type="project" value="UniProtKB-SubCell"/>
</dbReference>
<keyword evidence="5" id="KW-0539">Nucleus</keyword>
<dbReference type="Proteomes" id="UP000244309">
    <property type="component" value="Unassembled WGS sequence"/>
</dbReference>
<dbReference type="GO" id="GO:0005737">
    <property type="term" value="C:cytoplasm"/>
    <property type="evidence" value="ECO:0007669"/>
    <property type="project" value="TreeGrafter"/>
</dbReference>
<organism evidence="7 8">
    <name type="scientific">Candidozyma haemuli</name>
    <dbReference type="NCBI Taxonomy" id="45357"/>
    <lineage>
        <taxon>Eukaryota</taxon>
        <taxon>Fungi</taxon>
        <taxon>Dikarya</taxon>
        <taxon>Ascomycota</taxon>
        <taxon>Saccharomycotina</taxon>
        <taxon>Pichiomycetes</taxon>
        <taxon>Metschnikowiaceae</taxon>
        <taxon>Candidozyma</taxon>
    </lineage>
</organism>
<evidence type="ECO:0000256" key="4">
    <source>
        <dbReference type="ARBA" id="ARBA00023235"/>
    </source>
</evidence>
<dbReference type="RefSeq" id="XP_025343537.1">
    <property type="nucleotide sequence ID" value="XM_025488770.1"/>
</dbReference>
<dbReference type="FunFam" id="3.30.70.660:FF:000012">
    <property type="entry name" value="tRNA pseudouridine synthase"/>
    <property type="match status" value="1"/>
</dbReference>
<evidence type="ECO:0000313" key="8">
    <source>
        <dbReference type="Proteomes" id="UP000244309"/>
    </source>
</evidence>
<dbReference type="GeneID" id="37010499"/>
<dbReference type="InterPro" id="IPR020095">
    <property type="entry name" value="PsdUridine_synth_TruA_C"/>
</dbReference>
<protein>
    <submittedName>
        <fullName evidence="7">tRNA pseudouridine(38-40) synthase</fullName>
    </submittedName>
</protein>
<dbReference type="OrthoDB" id="25767at2759"/>
<dbReference type="GO" id="GO:0003723">
    <property type="term" value="F:RNA binding"/>
    <property type="evidence" value="ECO:0007669"/>
    <property type="project" value="InterPro"/>
</dbReference>
<keyword evidence="4" id="KW-0413">Isomerase</keyword>
<comment type="subcellular location">
    <subcellularLocation>
        <location evidence="1">Nucleus</location>
    </subcellularLocation>
</comment>
<evidence type="ECO:0000313" key="7">
    <source>
        <dbReference type="EMBL" id="PVH22597.1"/>
    </source>
</evidence>
<reference evidence="7 8" key="1">
    <citation type="submission" date="2017-12" db="EMBL/GenBank/DDBJ databases">
        <title>Genome Sequence of a Multidrug-Resistant Candida haemulonii Isolate from a Patient with Chronic Leg Ulcers in Israel.</title>
        <authorList>
            <person name="Chow N.A."/>
            <person name="Gade L."/>
            <person name="Batra D."/>
            <person name="Rowe L.A."/>
            <person name="Ben-Ami R."/>
            <person name="Loparev V.N."/>
            <person name="Litvintseva A.P."/>
        </authorList>
    </citation>
    <scope>NUCLEOTIDE SEQUENCE [LARGE SCALE GENOMIC DNA]</scope>
    <source>
        <strain evidence="7 8">B11899</strain>
    </source>
</reference>
<evidence type="ECO:0000256" key="3">
    <source>
        <dbReference type="ARBA" id="ARBA00022694"/>
    </source>
</evidence>
<dbReference type="InterPro" id="IPR001406">
    <property type="entry name" value="PsdUridine_synth_TruA"/>
</dbReference>
<dbReference type="GO" id="GO:0031119">
    <property type="term" value="P:tRNA pseudouridine synthesis"/>
    <property type="evidence" value="ECO:0007669"/>
    <property type="project" value="TreeGrafter"/>
</dbReference>
<dbReference type="Gene3D" id="3.30.70.660">
    <property type="entry name" value="Pseudouridine synthase I, catalytic domain, C-terminal subdomain"/>
    <property type="match status" value="1"/>
</dbReference>
<evidence type="ECO:0000256" key="2">
    <source>
        <dbReference type="ARBA" id="ARBA00009375"/>
    </source>
</evidence>
<comment type="similarity">
    <text evidence="2">Belongs to the tRNA pseudouridine synthase TruA family.</text>
</comment>
<proteinExistence type="inferred from homology"/>
<dbReference type="Gene3D" id="3.30.70.580">
    <property type="entry name" value="Pseudouridine synthase I, catalytic domain, N-terminal subdomain"/>
    <property type="match status" value="1"/>
</dbReference>
<keyword evidence="8" id="KW-1185">Reference proteome</keyword>
<dbReference type="VEuPathDB" id="FungiDB:CXQ85_005169"/>
<dbReference type="FunFam" id="3.30.70.580:FF:000020">
    <property type="entry name" value="tRNA pseudouridine synthase"/>
    <property type="match status" value="1"/>
</dbReference>
<accession>A0A2V1AWY9</accession>
<evidence type="ECO:0000256" key="5">
    <source>
        <dbReference type="ARBA" id="ARBA00023242"/>
    </source>
</evidence>
<dbReference type="InterPro" id="IPR020103">
    <property type="entry name" value="PsdUridine_synth_cat_dom_sf"/>
</dbReference>
<dbReference type="NCBIfam" id="TIGR00071">
    <property type="entry name" value="hisT_truA"/>
    <property type="match status" value="1"/>
</dbReference>
<dbReference type="CDD" id="cd02569">
    <property type="entry name" value="PseudoU_synth_ScPus3"/>
    <property type="match status" value="1"/>
</dbReference>